<reference evidence="1" key="1">
    <citation type="submission" date="2018-01" db="EMBL/GenBank/DDBJ databases">
        <authorList>
            <person name="Krukenberg V."/>
        </authorList>
    </citation>
    <scope>NUCLEOTIDE SEQUENCE</scope>
    <source>
        <strain evidence="1">E20ANME2</strain>
    </source>
</reference>
<dbReference type="Proteomes" id="UP000248329">
    <property type="component" value="Unassembled WGS sequence"/>
</dbReference>
<evidence type="ECO:0000313" key="1">
    <source>
        <dbReference type="EMBL" id="PXF60245.1"/>
    </source>
</evidence>
<dbReference type="EMBL" id="PQXF01000018">
    <property type="protein sequence ID" value="PXF60245.1"/>
    <property type="molecule type" value="Genomic_DNA"/>
</dbReference>
<comment type="caution">
    <text evidence="1">The sequence shown here is derived from an EMBL/GenBank/DDBJ whole genome shotgun (WGS) entry which is preliminary data.</text>
</comment>
<sequence>MSADQHTKTIMVYTKEIERRRRFIDVASRIRKPTIAPKTGRSTTGSKGSGRHSDF</sequence>
<gene>
    <name evidence="1" type="ORF">C4B59_09825</name>
</gene>
<organism evidence="1 2">
    <name type="scientific">Candidatus Methanogaster sp</name>
    <dbReference type="NCBI Taxonomy" id="3386292"/>
    <lineage>
        <taxon>Archaea</taxon>
        <taxon>Methanobacteriati</taxon>
        <taxon>Methanobacteriota</taxon>
        <taxon>Stenosarchaea group</taxon>
        <taxon>Methanomicrobia</taxon>
        <taxon>Methanosarcinales</taxon>
        <taxon>ANME-2 cluster</taxon>
        <taxon>Candidatus Methanogasteraceae</taxon>
        <taxon>Candidatus Methanogaster</taxon>
    </lineage>
</organism>
<name>A0AC61L1Z0_9EURY</name>
<protein>
    <submittedName>
        <fullName evidence="1">Uncharacterized protein</fullName>
    </submittedName>
</protein>
<evidence type="ECO:0000313" key="2">
    <source>
        <dbReference type="Proteomes" id="UP000248329"/>
    </source>
</evidence>
<accession>A0AC61L1Z0</accession>
<proteinExistence type="predicted"/>